<dbReference type="SMART" id="SM00895">
    <property type="entry name" value="FCD"/>
    <property type="match status" value="1"/>
</dbReference>
<reference evidence="6" key="1">
    <citation type="submission" date="2023-07" db="EMBL/GenBank/DDBJ databases">
        <title>Genome sequencing of Purple Non-Sulfur Bacteria from various extreme environments.</title>
        <authorList>
            <person name="Mayer M."/>
        </authorList>
    </citation>
    <scope>NUCLEOTIDE SEQUENCE [LARGE SCALE GENOMIC DNA]</scope>
    <source>
        <strain evidence="6">DSM 17935</strain>
    </source>
</reference>
<comment type="caution">
    <text evidence="5">The sequence shown here is derived from an EMBL/GenBank/DDBJ whole genome shotgun (WGS) entry which is preliminary data.</text>
</comment>
<dbReference type="InterPro" id="IPR011711">
    <property type="entry name" value="GntR_C"/>
</dbReference>
<dbReference type="CDD" id="cd07377">
    <property type="entry name" value="WHTH_GntR"/>
    <property type="match status" value="1"/>
</dbReference>
<dbReference type="PANTHER" id="PTHR43537">
    <property type="entry name" value="TRANSCRIPTIONAL REGULATOR, GNTR FAMILY"/>
    <property type="match status" value="1"/>
</dbReference>
<dbReference type="InterPro" id="IPR008920">
    <property type="entry name" value="TF_FadR/GntR_C"/>
</dbReference>
<accession>A0ABT3HH13</accession>
<dbReference type="Proteomes" id="UP001209755">
    <property type="component" value="Unassembled WGS sequence"/>
</dbReference>
<dbReference type="SUPFAM" id="SSF48008">
    <property type="entry name" value="GntR ligand-binding domain-like"/>
    <property type="match status" value="1"/>
</dbReference>
<dbReference type="Pfam" id="PF07729">
    <property type="entry name" value="FCD"/>
    <property type="match status" value="1"/>
</dbReference>
<dbReference type="InterPro" id="IPR036388">
    <property type="entry name" value="WH-like_DNA-bd_sf"/>
</dbReference>
<proteinExistence type="predicted"/>
<name>A0ABT3HH13_9HYPH</name>
<dbReference type="SMART" id="SM00345">
    <property type="entry name" value="HTH_GNTR"/>
    <property type="match status" value="1"/>
</dbReference>
<dbReference type="Gene3D" id="1.20.120.530">
    <property type="entry name" value="GntR ligand-binding domain-like"/>
    <property type="match status" value="1"/>
</dbReference>
<dbReference type="GO" id="GO:0003677">
    <property type="term" value="F:DNA binding"/>
    <property type="evidence" value="ECO:0007669"/>
    <property type="project" value="UniProtKB-KW"/>
</dbReference>
<sequence length="227" mass="24300">MAHPCLDSLLTVIDSLHLKAGDRLPSERSLAEQLSVSRNTVRETLIALAAAGRIEIRGRSGCYLRDASAITWNSLRRKGAPGDALEALGLVAPQLAARAAIRCTPEKGQALQTLTTRLGRALVNRDGALTAQIFLSFSGILADLAGNPYFVLLIREIAASDQLPTTLGELDQPHIDAFFPLHVGLLQAVQSHDAERARVLAAHCLEAFADLLGFPAKDAVPARSQDQ</sequence>
<dbReference type="PANTHER" id="PTHR43537:SF5">
    <property type="entry name" value="UXU OPERON TRANSCRIPTIONAL REGULATOR"/>
    <property type="match status" value="1"/>
</dbReference>
<evidence type="ECO:0000256" key="1">
    <source>
        <dbReference type="ARBA" id="ARBA00023015"/>
    </source>
</evidence>
<evidence type="ECO:0000313" key="6">
    <source>
        <dbReference type="Proteomes" id="UP001209755"/>
    </source>
</evidence>
<dbReference type="PRINTS" id="PR00035">
    <property type="entry name" value="HTHGNTR"/>
</dbReference>
<keyword evidence="2 5" id="KW-0238">DNA-binding</keyword>
<organism evidence="5 6">
    <name type="scientific">Rhodobium gokarnense</name>
    <dbReference type="NCBI Taxonomy" id="364296"/>
    <lineage>
        <taxon>Bacteria</taxon>
        <taxon>Pseudomonadati</taxon>
        <taxon>Pseudomonadota</taxon>
        <taxon>Alphaproteobacteria</taxon>
        <taxon>Hyphomicrobiales</taxon>
        <taxon>Rhodobiaceae</taxon>
        <taxon>Rhodobium</taxon>
    </lineage>
</organism>
<evidence type="ECO:0000256" key="2">
    <source>
        <dbReference type="ARBA" id="ARBA00023125"/>
    </source>
</evidence>
<evidence type="ECO:0000259" key="4">
    <source>
        <dbReference type="PROSITE" id="PS50949"/>
    </source>
</evidence>
<feature type="domain" description="HTH gntR-type" evidence="4">
    <location>
        <begin position="1"/>
        <end position="67"/>
    </location>
</feature>
<dbReference type="RefSeq" id="WP_264603191.1">
    <property type="nucleotide sequence ID" value="NZ_JAOQNS010000013.1"/>
</dbReference>
<keyword evidence="3" id="KW-0804">Transcription</keyword>
<evidence type="ECO:0000256" key="3">
    <source>
        <dbReference type="ARBA" id="ARBA00023163"/>
    </source>
</evidence>
<dbReference type="Pfam" id="PF00392">
    <property type="entry name" value="GntR"/>
    <property type="match status" value="1"/>
</dbReference>
<dbReference type="InterPro" id="IPR000524">
    <property type="entry name" value="Tscrpt_reg_HTH_GntR"/>
</dbReference>
<dbReference type="SUPFAM" id="SSF46785">
    <property type="entry name" value="Winged helix' DNA-binding domain"/>
    <property type="match status" value="1"/>
</dbReference>
<dbReference type="EMBL" id="JAOQNS010000013">
    <property type="protein sequence ID" value="MCW2309619.1"/>
    <property type="molecule type" value="Genomic_DNA"/>
</dbReference>
<dbReference type="PROSITE" id="PS50949">
    <property type="entry name" value="HTH_GNTR"/>
    <property type="match status" value="1"/>
</dbReference>
<gene>
    <name evidence="5" type="ORF">M2319_003975</name>
</gene>
<evidence type="ECO:0000313" key="5">
    <source>
        <dbReference type="EMBL" id="MCW2309619.1"/>
    </source>
</evidence>
<dbReference type="Gene3D" id="1.10.10.10">
    <property type="entry name" value="Winged helix-like DNA-binding domain superfamily/Winged helix DNA-binding domain"/>
    <property type="match status" value="1"/>
</dbReference>
<protein>
    <submittedName>
        <fullName evidence="5">DNA-binding FadR family transcriptional regulator</fullName>
    </submittedName>
</protein>
<dbReference type="InterPro" id="IPR036390">
    <property type="entry name" value="WH_DNA-bd_sf"/>
</dbReference>
<keyword evidence="1" id="KW-0805">Transcription regulation</keyword>
<keyword evidence="6" id="KW-1185">Reference proteome</keyword>